<protein>
    <recommendedName>
        <fullName evidence="3">DUF481 domain-containing protein</fullName>
    </recommendedName>
</protein>
<keyword evidence="2" id="KW-1185">Reference proteome</keyword>
<evidence type="ECO:0000313" key="2">
    <source>
        <dbReference type="Proteomes" id="UP000186551"/>
    </source>
</evidence>
<sequence length="261" mass="29040">MNTPFTALPFFKSIKQLTALLVLPLLLAGCGTSAYMPNVPNVPMFTQKGELSAGGHVTPKGNITFNTAYAVSDHFAVLLNGSMLSTERRKRDMRHNLLEAAGGYYTTFGPESNRILEIYGGIGGGSSERTEKEEDSETGEMSYERHDANFSKYFLQVNFTSKRKKSLRLLNRDFPLNYGTALRASYLNMHEYSLNNVPGQEEDNIFLEPIFYTRLTLNPSVQLQYTSGTTIGLKNRDTLTAAYSVFAVGFVINVGGLEKKR</sequence>
<comment type="caution">
    <text evidence="1">The sequence shown here is derived from an EMBL/GenBank/DDBJ whole genome shotgun (WGS) entry which is preliminary data.</text>
</comment>
<dbReference type="AlphaFoldDB" id="A0A1Q5PAC9"/>
<dbReference type="EMBL" id="LVWA01000010">
    <property type="protein sequence ID" value="OKL39195.1"/>
    <property type="molecule type" value="Genomic_DNA"/>
</dbReference>
<dbReference type="Proteomes" id="UP000186551">
    <property type="component" value="Unassembled WGS sequence"/>
</dbReference>
<name>A0A1Q5PAC9_9BACT</name>
<organism evidence="1 2">
    <name type="scientific">Pontibacter flavimaris</name>
    <dbReference type="NCBI Taxonomy" id="1797110"/>
    <lineage>
        <taxon>Bacteria</taxon>
        <taxon>Pseudomonadati</taxon>
        <taxon>Bacteroidota</taxon>
        <taxon>Cytophagia</taxon>
        <taxon>Cytophagales</taxon>
        <taxon>Hymenobacteraceae</taxon>
        <taxon>Pontibacter</taxon>
    </lineage>
</organism>
<reference evidence="1 2" key="1">
    <citation type="submission" date="2016-03" db="EMBL/GenBank/DDBJ databases">
        <title>Genome sequence of Pontibacter sp. nov., of the family cytophagaceae, isolated from marine sediment of the Yellow Sea, China.</title>
        <authorList>
            <person name="Zhang G."/>
            <person name="Zhang R."/>
        </authorList>
    </citation>
    <scope>NUCLEOTIDE SEQUENCE [LARGE SCALE GENOMIC DNA]</scope>
    <source>
        <strain evidence="1 2">S10-8</strain>
    </source>
</reference>
<proteinExistence type="predicted"/>
<dbReference type="STRING" id="1797110.A3841_04435"/>
<evidence type="ECO:0008006" key="3">
    <source>
        <dbReference type="Google" id="ProtNLM"/>
    </source>
</evidence>
<dbReference type="OrthoDB" id="1337415at2"/>
<accession>A0A1Q5PAC9</accession>
<gene>
    <name evidence="1" type="ORF">A3841_04435</name>
</gene>
<dbReference type="RefSeq" id="WP_073854107.1">
    <property type="nucleotide sequence ID" value="NZ_LVWA01000010.1"/>
</dbReference>
<evidence type="ECO:0000313" key="1">
    <source>
        <dbReference type="EMBL" id="OKL39195.1"/>
    </source>
</evidence>